<gene>
    <name evidence="1" type="ORF">Pgy4_26920</name>
</gene>
<accession>F3CBN0</accession>
<dbReference type="EMBL" id="ADWY01001315">
    <property type="protein sequence ID" value="EGH16672.1"/>
    <property type="molecule type" value="Genomic_DNA"/>
</dbReference>
<sequence length="42" mass="4549">HLKAVRLLPLLTPTPLYVAPVGQCLPVMRPSAISLNNSLKIL</sequence>
<comment type="caution">
    <text evidence="1">The sequence shown here is derived from an EMBL/GenBank/DDBJ whole genome shotgun (WGS) entry which is preliminary data.</text>
</comment>
<dbReference type="AlphaFoldDB" id="F3CBN0"/>
<organism evidence="1 2">
    <name type="scientific">Pseudomonas savastanoi pv. glycinea str. race 4</name>
    <dbReference type="NCBI Taxonomy" id="875330"/>
    <lineage>
        <taxon>Bacteria</taxon>
        <taxon>Pseudomonadati</taxon>
        <taxon>Pseudomonadota</taxon>
        <taxon>Gammaproteobacteria</taxon>
        <taxon>Pseudomonadales</taxon>
        <taxon>Pseudomonadaceae</taxon>
        <taxon>Pseudomonas</taxon>
    </lineage>
</organism>
<dbReference type="BioCyc" id="PSYR875330:G11XH-5276-MONOMER"/>
<name>F3CBN0_PSESG</name>
<dbReference type="HOGENOM" id="CLU_3262578_0_0_6"/>
<evidence type="ECO:0000313" key="1">
    <source>
        <dbReference type="EMBL" id="EGH16672.1"/>
    </source>
</evidence>
<dbReference type="Proteomes" id="UP000005466">
    <property type="component" value="Unassembled WGS sequence"/>
</dbReference>
<protein>
    <submittedName>
        <fullName evidence="1">Uncharacterized protein</fullName>
    </submittedName>
</protein>
<reference evidence="1 2" key="1">
    <citation type="journal article" date="2011" name="PLoS Pathog.">
        <title>Dynamic evolution of pathogenicity revealed by sequencing and comparative genomics of 19 Pseudomonas syringae isolates.</title>
        <authorList>
            <person name="Baltrus D.A."/>
            <person name="Nishimura M.T."/>
            <person name="Romanchuk A."/>
            <person name="Chang J.H."/>
            <person name="Mukhtar M.S."/>
            <person name="Cherkis K."/>
            <person name="Roach J."/>
            <person name="Grant S.R."/>
            <person name="Jones C.D."/>
            <person name="Dangl J.L."/>
        </authorList>
    </citation>
    <scope>NUCLEOTIDE SEQUENCE [LARGE SCALE GENOMIC DNA]</scope>
    <source>
        <strain evidence="2">race 4</strain>
    </source>
</reference>
<feature type="non-terminal residue" evidence="1">
    <location>
        <position position="1"/>
    </location>
</feature>
<evidence type="ECO:0000313" key="2">
    <source>
        <dbReference type="Proteomes" id="UP000005466"/>
    </source>
</evidence>
<proteinExistence type="predicted"/>